<accession>G3IR48</accession>
<dbReference type="RefSeq" id="WP_006891976.1">
    <property type="nucleotide sequence ID" value="NZ_JH109152.1"/>
</dbReference>
<dbReference type="eggNOG" id="ENOG5034CBN">
    <property type="taxonomic scope" value="Bacteria"/>
</dbReference>
<name>G3IR48_METTV</name>
<evidence type="ECO:0000313" key="1">
    <source>
        <dbReference type="EMBL" id="EGW23695.1"/>
    </source>
</evidence>
<dbReference type="STRING" id="697282.Mettu_2557"/>
<dbReference type="EMBL" id="JH109152">
    <property type="protein sequence ID" value="EGW23695.1"/>
    <property type="molecule type" value="Genomic_DNA"/>
</dbReference>
<reference evidence="1 2" key="1">
    <citation type="submission" date="2011-06" db="EMBL/GenBank/DDBJ databases">
        <title>Genomic sequence of Methylobacter tundripaludum SV96.</title>
        <authorList>
            <consortium name="US DOE Joint Genome Institute"/>
            <person name="Lucas S."/>
            <person name="Han J."/>
            <person name="Lapidus A."/>
            <person name="Cheng J.-F."/>
            <person name="Goodwin L."/>
            <person name="Pitluck S."/>
            <person name="Held B."/>
            <person name="Detter J.C."/>
            <person name="Han C."/>
            <person name="Tapia R."/>
            <person name="Land M."/>
            <person name="Hauser L."/>
            <person name="Kyrpides N."/>
            <person name="Ivanova N."/>
            <person name="Ovchinnikova G."/>
            <person name="Pagani I."/>
            <person name="Klotz M.G."/>
            <person name="Dispirito A.A."/>
            <person name="Murrell J.C."/>
            <person name="Dunfield P."/>
            <person name="Kalyuzhnaya M.G."/>
            <person name="Svenning M."/>
            <person name="Trotsenko Y.A."/>
            <person name="Stein L.Y."/>
            <person name="Woyke T."/>
        </authorList>
    </citation>
    <scope>NUCLEOTIDE SEQUENCE [LARGE SCALE GENOMIC DNA]</scope>
    <source>
        <strain evidence="2">ATCC BAA-1195 / DSM 17260 / SV96</strain>
    </source>
</reference>
<protein>
    <submittedName>
        <fullName evidence="1">Uncharacterized protein</fullName>
    </submittedName>
</protein>
<organism evidence="1 2">
    <name type="scientific">Methylobacter tundripaludum (strain ATCC BAA-1195 / DSM 17260 / SV96)</name>
    <dbReference type="NCBI Taxonomy" id="697282"/>
    <lineage>
        <taxon>Bacteria</taxon>
        <taxon>Pseudomonadati</taxon>
        <taxon>Pseudomonadota</taxon>
        <taxon>Gammaproteobacteria</taxon>
        <taxon>Methylococcales</taxon>
        <taxon>Methylococcaceae</taxon>
        <taxon>Methylobacter</taxon>
    </lineage>
</organism>
<dbReference type="AlphaFoldDB" id="G3IR48"/>
<gene>
    <name evidence="1" type="ORF">Mettu_2557</name>
</gene>
<evidence type="ECO:0000313" key="2">
    <source>
        <dbReference type="Proteomes" id="UP000004664"/>
    </source>
</evidence>
<keyword evidence="2" id="KW-1185">Reference proteome</keyword>
<dbReference type="OrthoDB" id="886255at2"/>
<proteinExistence type="predicted"/>
<sequence length="80" mass="9039">MKAEHYKGGITMHVKYKLNTNDLDANFLKSVKLMFKDKDIIISIADTENDEDFALGKAIEEGLLSESASREELDKVLYAD</sequence>
<dbReference type="Proteomes" id="UP000004664">
    <property type="component" value="Unassembled WGS sequence"/>
</dbReference>
<dbReference type="HOGENOM" id="CLU_195986_0_0_6"/>